<comment type="caution">
    <text evidence="2">The sequence shown here is derived from an EMBL/GenBank/DDBJ whole genome shotgun (WGS) entry which is preliminary data.</text>
</comment>
<keyword evidence="1" id="KW-0812">Transmembrane</keyword>
<name>A0ABW5DKF1_9HYPH</name>
<keyword evidence="1" id="KW-1133">Transmembrane helix</keyword>
<reference evidence="3" key="1">
    <citation type="journal article" date="2019" name="Int. J. Syst. Evol. Microbiol.">
        <title>The Global Catalogue of Microorganisms (GCM) 10K type strain sequencing project: providing services to taxonomists for standard genome sequencing and annotation.</title>
        <authorList>
            <consortium name="The Broad Institute Genomics Platform"/>
            <consortium name="The Broad Institute Genome Sequencing Center for Infectious Disease"/>
            <person name="Wu L."/>
            <person name="Ma J."/>
        </authorList>
    </citation>
    <scope>NUCLEOTIDE SEQUENCE [LARGE SCALE GENOMIC DNA]</scope>
    <source>
        <strain evidence="3">KCTC 23707</strain>
    </source>
</reference>
<evidence type="ECO:0000313" key="3">
    <source>
        <dbReference type="Proteomes" id="UP001597373"/>
    </source>
</evidence>
<gene>
    <name evidence="2" type="ORF">ACFSMZ_14215</name>
</gene>
<feature type="transmembrane region" description="Helical" evidence="1">
    <location>
        <begin position="9"/>
        <end position="31"/>
    </location>
</feature>
<keyword evidence="1" id="KW-0472">Membrane</keyword>
<proteinExistence type="predicted"/>
<evidence type="ECO:0000256" key="1">
    <source>
        <dbReference type="SAM" id="Phobius"/>
    </source>
</evidence>
<feature type="transmembrane region" description="Helical" evidence="1">
    <location>
        <begin position="37"/>
        <end position="55"/>
    </location>
</feature>
<protein>
    <submittedName>
        <fullName evidence="2">Uncharacterized protein</fullName>
    </submittedName>
</protein>
<sequence length="56" mass="5912">MKLNAPTQVMFFVALVIAVVALLAAFAVLPALPVQPFWIMTAAYVVLAISTIVPGL</sequence>
<accession>A0ABW5DKF1</accession>
<dbReference type="EMBL" id="JBHUIR010000054">
    <property type="protein sequence ID" value="MFD2260904.1"/>
    <property type="molecule type" value="Genomic_DNA"/>
</dbReference>
<organism evidence="2 3">
    <name type="scientific">Chelativorans composti</name>
    <dbReference type="NCBI Taxonomy" id="768533"/>
    <lineage>
        <taxon>Bacteria</taxon>
        <taxon>Pseudomonadati</taxon>
        <taxon>Pseudomonadota</taxon>
        <taxon>Alphaproteobacteria</taxon>
        <taxon>Hyphomicrobiales</taxon>
        <taxon>Phyllobacteriaceae</taxon>
        <taxon>Chelativorans</taxon>
    </lineage>
</organism>
<evidence type="ECO:0000313" key="2">
    <source>
        <dbReference type="EMBL" id="MFD2260904.1"/>
    </source>
</evidence>
<dbReference type="RefSeq" id="WP_345098177.1">
    <property type="nucleotide sequence ID" value="NZ_BAABGS010000012.1"/>
</dbReference>
<keyword evidence="3" id="KW-1185">Reference proteome</keyword>
<dbReference type="Proteomes" id="UP001597373">
    <property type="component" value="Unassembled WGS sequence"/>
</dbReference>